<dbReference type="InterPro" id="IPR007344">
    <property type="entry name" value="GrpB/CoaE"/>
</dbReference>
<sequence length="193" mass="22537">MKKLEEMSLHELWQLFPIVLKAPDPNYQRWYEDEKQKIVQHLHSAAIYRINHIGSTSVPGLIAKPTVDILLELVGSYDLDSVISDLQSLKWRVMARNDRLKTIDLNKGYTPTGFAEKVYHLHVKPAGDWGELYFRDYLIANPKVAKQYGELKLKLEQKYKYNRDAYTAAKTDFVTRYTQKGREAFNGRYRPGK</sequence>
<dbReference type="AlphaFoldDB" id="A0A1Z5IED4"/>
<dbReference type="RefSeq" id="WP_089109832.1">
    <property type="nucleotide sequence ID" value="NZ_BCMF01000010.1"/>
</dbReference>
<evidence type="ECO:0000313" key="2">
    <source>
        <dbReference type="Proteomes" id="UP000198374"/>
    </source>
</evidence>
<dbReference type="Gene3D" id="3.30.460.10">
    <property type="entry name" value="Beta Polymerase, domain 2"/>
    <property type="match status" value="1"/>
</dbReference>
<dbReference type="PANTHER" id="PTHR34822">
    <property type="entry name" value="GRPB DOMAIN PROTEIN (AFU_ORTHOLOGUE AFUA_1G01530)"/>
    <property type="match status" value="1"/>
</dbReference>
<name>A0A1Z5IED4_9LACO</name>
<accession>A0A1Z5IED4</accession>
<dbReference type="PANTHER" id="PTHR34822:SF1">
    <property type="entry name" value="GRPB FAMILY PROTEIN"/>
    <property type="match status" value="1"/>
</dbReference>
<dbReference type="Proteomes" id="UP000198374">
    <property type="component" value="Unassembled WGS sequence"/>
</dbReference>
<evidence type="ECO:0000313" key="1">
    <source>
        <dbReference type="EMBL" id="GAX00056.1"/>
    </source>
</evidence>
<evidence type="ECO:0008006" key="3">
    <source>
        <dbReference type="Google" id="ProtNLM"/>
    </source>
</evidence>
<keyword evidence="2" id="KW-1185">Reference proteome</keyword>
<dbReference type="InterPro" id="IPR043519">
    <property type="entry name" value="NT_sf"/>
</dbReference>
<dbReference type="OrthoDB" id="9799092at2"/>
<dbReference type="EMBL" id="BCMF01000010">
    <property type="protein sequence ID" value="GAX00056.1"/>
    <property type="molecule type" value="Genomic_DNA"/>
</dbReference>
<comment type="caution">
    <text evidence="1">The sequence shown here is derived from an EMBL/GenBank/DDBJ whole genome shotgun (WGS) entry which is preliminary data.</text>
</comment>
<proteinExistence type="predicted"/>
<reference evidence="1 2" key="1">
    <citation type="submission" date="2015-11" db="EMBL/GenBank/DDBJ databases">
        <title>Draft genome sequences of new species of the genus Lactobacillus isolated from orchardgrass silage.</title>
        <authorList>
            <person name="Tohno M."/>
            <person name="Tanizawa Y."/>
            <person name="Arita M."/>
        </authorList>
    </citation>
    <scope>NUCLEOTIDE SEQUENCE [LARGE SCALE GENOMIC DNA]</scope>
    <source>
        <strain evidence="1 2">IWT30</strain>
    </source>
</reference>
<protein>
    <recommendedName>
        <fullName evidence="3">GrpB family protein</fullName>
    </recommendedName>
</protein>
<dbReference type="SUPFAM" id="SSF81301">
    <property type="entry name" value="Nucleotidyltransferase"/>
    <property type="match status" value="1"/>
</dbReference>
<dbReference type="Pfam" id="PF04229">
    <property type="entry name" value="GrpB"/>
    <property type="match status" value="1"/>
</dbReference>
<organism evidence="1 2">
    <name type="scientific">Secundilactobacillus mixtipabuli</name>
    <dbReference type="NCBI Taxonomy" id="1435342"/>
    <lineage>
        <taxon>Bacteria</taxon>
        <taxon>Bacillati</taxon>
        <taxon>Bacillota</taxon>
        <taxon>Bacilli</taxon>
        <taxon>Lactobacillales</taxon>
        <taxon>Lactobacillaceae</taxon>
        <taxon>Secundilactobacillus</taxon>
    </lineage>
</organism>
<gene>
    <name evidence="1" type="ORF">IWT30_02036</name>
</gene>